<gene>
    <name evidence="3" type="ORF">EA462_07955</name>
</gene>
<protein>
    <recommendedName>
        <fullName evidence="2">DUF8119 domain-containing protein</fullName>
    </recommendedName>
</protein>
<keyword evidence="1" id="KW-0812">Transmembrane</keyword>
<feature type="domain" description="DUF8119" evidence="2">
    <location>
        <begin position="25"/>
        <end position="79"/>
    </location>
</feature>
<evidence type="ECO:0000256" key="1">
    <source>
        <dbReference type="SAM" id="Phobius"/>
    </source>
</evidence>
<evidence type="ECO:0000313" key="3">
    <source>
        <dbReference type="EMBL" id="RQG89934.1"/>
    </source>
</evidence>
<reference evidence="3 4" key="1">
    <citation type="submission" date="2018-10" db="EMBL/GenBank/DDBJ databases">
        <title>Natrarchaeobius chitinivorans gen. nov., sp. nov., and Natrarchaeobius haloalkaliphilus sp. nov., alkaliphilic, chitin-utilizing haloarchaea from hypersaline alkaline lakes.</title>
        <authorList>
            <person name="Sorokin D.Y."/>
            <person name="Elcheninov A.G."/>
            <person name="Kostrikina N.A."/>
            <person name="Bale N.J."/>
            <person name="Sinninghe Damste J.S."/>
            <person name="Khijniak T.V."/>
            <person name="Kublanov I.V."/>
            <person name="Toshchakov S.V."/>
        </authorList>
    </citation>
    <scope>NUCLEOTIDE SEQUENCE [LARGE SCALE GENOMIC DNA]</scope>
    <source>
        <strain evidence="3 4">AArcht-Sl</strain>
    </source>
</reference>
<dbReference type="Proteomes" id="UP000273828">
    <property type="component" value="Unassembled WGS sequence"/>
</dbReference>
<evidence type="ECO:0000313" key="4">
    <source>
        <dbReference type="Proteomes" id="UP000273828"/>
    </source>
</evidence>
<feature type="transmembrane region" description="Helical" evidence="1">
    <location>
        <begin position="54"/>
        <end position="75"/>
    </location>
</feature>
<dbReference type="InterPro" id="IPR058432">
    <property type="entry name" value="DUF8119"/>
</dbReference>
<keyword evidence="1" id="KW-1133">Transmembrane helix</keyword>
<dbReference type="AlphaFoldDB" id="A0A3N6LRW2"/>
<keyword evidence="4" id="KW-1185">Reference proteome</keyword>
<organism evidence="3 4">
    <name type="scientific">Natrarchaeobius halalkaliphilus</name>
    <dbReference type="NCBI Taxonomy" id="1679091"/>
    <lineage>
        <taxon>Archaea</taxon>
        <taxon>Methanobacteriati</taxon>
        <taxon>Methanobacteriota</taxon>
        <taxon>Stenosarchaea group</taxon>
        <taxon>Halobacteria</taxon>
        <taxon>Halobacteriales</taxon>
        <taxon>Natrialbaceae</taxon>
        <taxon>Natrarchaeobius</taxon>
    </lineage>
</organism>
<dbReference type="RefSeq" id="WP_124178021.1">
    <property type="nucleotide sequence ID" value="NZ_REFY01000003.1"/>
</dbReference>
<dbReference type="Pfam" id="PF26436">
    <property type="entry name" value="DUF8119"/>
    <property type="match status" value="1"/>
</dbReference>
<dbReference type="OrthoDB" id="202765at2157"/>
<proteinExistence type="predicted"/>
<name>A0A3N6LRW2_9EURY</name>
<comment type="caution">
    <text evidence="3">The sequence shown here is derived from an EMBL/GenBank/DDBJ whole genome shotgun (WGS) entry which is preliminary data.</text>
</comment>
<dbReference type="EMBL" id="REFY01000003">
    <property type="protein sequence ID" value="RQG89934.1"/>
    <property type="molecule type" value="Genomic_DNA"/>
</dbReference>
<feature type="transmembrane region" description="Helical" evidence="1">
    <location>
        <begin position="28"/>
        <end position="48"/>
    </location>
</feature>
<keyword evidence="1" id="KW-0472">Membrane</keyword>
<evidence type="ECO:0000259" key="2">
    <source>
        <dbReference type="Pfam" id="PF26436"/>
    </source>
</evidence>
<sequence length="85" mass="9489">MTGSSKPTDRQSAETSVVRSGLRTVARLAVDLLAIALWVLFLTLLFLETAWPRWAFYGMMLIGVGVYVFVTAPWAQSRSTARREP</sequence>
<accession>A0A3N6LRW2</accession>